<accession>A0A5C7ST41</accession>
<dbReference type="Pfam" id="PF09850">
    <property type="entry name" value="DotU"/>
    <property type="match status" value="1"/>
</dbReference>
<dbReference type="InterPro" id="IPR038522">
    <property type="entry name" value="T4/T6SS_DotU_sf"/>
</dbReference>
<dbReference type="InterPro" id="IPR017732">
    <property type="entry name" value="T4/T6SS_DotU"/>
</dbReference>
<evidence type="ECO:0000259" key="2">
    <source>
        <dbReference type="Pfam" id="PF09850"/>
    </source>
</evidence>
<organism evidence="3 4">
    <name type="scientific">Thauera aminoaromatica</name>
    <dbReference type="NCBI Taxonomy" id="164330"/>
    <lineage>
        <taxon>Bacteria</taxon>
        <taxon>Pseudomonadati</taxon>
        <taxon>Pseudomonadota</taxon>
        <taxon>Betaproteobacteria</taxon>
        <taxon>Rhodocyclales</taxon>
        <taxon>Zoogloeaceae</taxon>
        <taxon>Thauera</taxon>
    </lineage>
</organism>
<sequence length="258" mass="28214">MTTAAPSLFSSPTPLRPDAAVAAAPARSLVDLLYDGFYLLTLMRKHSMPTDAEAFSGAIQGFLDDFERAALKAGFASQDIFDAKYAFCAAVDEAVLGARTPIRDAWERRPLQLVLFGEQLAGENFFEKLEAARNGGASRIQALEVFHLCLLTGFKGRYLLEGPEKLKYLVAQLSEQITHIKGKAPGFSPHWAPPDQIVNAIRREIPLWIIAAVLALVGLVSYLGLEWQARSQVHDTLAGFTNIVQLAPRPPTLTLTLP</sequence>
<dbReference type="AlphaFoldDB" id="A0A5C7ST41"/>
<dbReference type="Proteomes" id="UP000321192">
    <property type="component" value="Unassembled WGS sequence"/>
</dbReference>
<gene>
    <name evidence="3" type="ORF">E6Q80_08505</name>
</gene>
<dbReference type="PANTHER" id="PTHR38033:SF1">
    <property type="entry name" value="DOTU FAMILY TYPE IV_VI SECRETION SYSTEM PROTEIN"/>
    <property type="match status" value="1"/>
</dbReference>
<dbReference type="RefSeq" id="WP_276658210.1">
    <property type="nucleotide sequence ID" value="NZ_SSFD01000123.1"/>
</dbReference>
<keyword evidence="1" id="KW-0472">Membrane</keyword>
<keyword evidence="1" id="KW-0812">Transmembrane</keyword>
<dbReference type="EMBL" id="SSFD01000123">
    <property type="protein sequence ID" value="TXH86005.1"/>
    <property type="molecule type" value="Genomic_DNA"/>
</dbReference>
<evidence type="ECO:0000313" key="3">
    <source>
        <dbReference type="EMBL" id="TXH86005.1"/>
    </source>
</evidence>
<proteinExistence type="predicted"/>
<dbReference type="NCBIfam" id="TIGR03349">
    <property type="entry name" value="IV_VI_DotU"/>
    <property type="match status" value="1"/>
</dbReference>
<feature type="transmembrane region" description="Helical" evidence="1">
    <location>
        <begin position="205"/>
        <end position="225"/>
    </location>
</feature>
<dbReference type="Gene3D" id="1.25.40.590">
    <property type="entry name" value="Type IV / VI secretion system, DotU"/>
    <property type="match status" value="1"/>
</dbReference>
<feature type="domain" description="Type IV / VI secretion system DotU" evidence="2">
    <location>
        <begin position="29"/>
        <end position="227"/>
    </location>
</feature>
<evidence type="ECO:0000313" key="4">
    <source>
        <dbReference type="Proteomes" id="UP000321192"/>
    </source>
</evidence>
<evidence type="ECO:0000256" key="1">
    <source>
        <dbReference type="SAM" id="Phobius"/>
    </source>
</evidence>
<dbReference type="PANTHER" id="PTHR38033">
    <property type="entry name" value="MEMBRANE PROTEIN-RELATED"/>
    <property type="match status" value="1"/>
</dbReference>
<keyword evidence="1" id="KW-1133">Transmembrane helix</keyword>
<protein>
    <submittedName>
        <fullName evidence="3">DotU family type IV/VI secretion system protein</fullName>
    </submittedName>
</protein>
<comment type="caution">
    <text evidence="3">The sequence shown here is derived from an EMBL/GenBank/DDBJ whole genome shotgun (WGS) entry which is preliminary data.</text>
</comment>
<name>A0A5C7ST41_THASP</name>
<reference evidence="3 4" key="1">
    <citation type="submission" date="2018-09" db="EMBL/GenBank/DDBJ databases">
        <title>Metagenome Assembled Genomes from an Advanced Water Purification Facility.</title>
        <authorList>
            <person name="Stamps B.W."/>
            <person name="Spear J.R."/>
        </authorList>
    </citation>
    <scope>NUCLEOTIDE SEQUENCE [LARGE SCALE GENOMIC DNA]</scope>
    <source>
        <strain evidence="3">Bin_27_1</strain>
    </source>
</reference>